<reference evidence="2 3" key="1">
    <citation type="submission" date="2019-11" db="EMBL/GenBank/DDBJ databases">
        <authorList>
            <person name="Li J."/>
        </authorList>
    </citation>
    <scope>NUCLEOTIDE SEQUENCE [LARGE SCALE GENOMIC DNA]</scope>
    <source>
        <strain evidence="2 3">J4</strain>
    </source>
</reference>
<feature type="domain" description="Na+-translocating membrane potential-generating system MpsC" evidence="1">
    <location>
        <begin position="2"/>
        <end position="101"/>
    </location>
</feature>
<protein>
    <submittedName>
        <fullName evidence="2">DUF2294 family protein</fullName>
    </submittedName>
</protein>
<evidence type="ECO:0000313" key="2">
    <source>
        <dbReference type="EMBL" id="MRG86886.1"/>
    </source>
</evidence>
<proteinExistence type="predicted"/>
<dbReference type="EMBL" id="WJNH01000007">
    <property type="protein sequence ID" value="MRG86886.1"/>
    <property type="molecule type" value="Genomic_DNA"/>
</dbReference>
<dbReference type="AlphaFoldDB" id="A0A6G1X7K2"/>
<accession>A0A6G1X7K2</accession>
<organism evidence="2 3">
    <name type="scientific">Salinibacillus xinjiangensis</name>
    <dbReference type="NCBI Taxonomy" id="1229268"/>
    <lineage>
        <taxon>Bacteria</taxon>
        <taxon>Bacillati</taxon>
        <taxon>Bacillota</taxon>
        <taxon>Bacilli</taxon>
        <taxon>Bacillales</taxon>
        <taxon>Bacillaceae</taxon>
        <taxon>Salinibacillus</taxon>
    </lineage>
</organism>
<name>A0A6G1X7K2_9BACI</name>
<dbReference type="InterPro" id="IPR018745">
    <property type="entry name" value="MpsC"/>
</dbReference>
<gene>
    <name evidence="2" type="ORF">GH754_11260</name>
</gene>
<feature type="domain" description="Na+-translocating membrane potential-generating system MpsC" evidence="1">
    <location>
        <begin position="122"/>
        <end position="221"/>
    </location>
</feature>
<dbReference type="Pfam" id="PF10057">
    <property type="entry name" value="MpsC"/>
    <property type="match status" value="2"/>
</dbReference>
<keyword evidence="3" id="KW-1185">Reference proteome</keyword>
<evidence type="ECO:0000259" key="1">
    <source>
        <dbReference type="Pfam" id="PF10057"/>
    </source>
</evidence>
<evidence type="ECO:0000313" key="3">
    <source>
        <dbReference type="Proteomes" id="UP000480185"/>
    </source>
</evidence>
<sequence>MELSNYVSKLLRDNFGKGPEAVYVSMGYTFITLYIRNFITPTERVLMQQNNEEFLQEMRGAVISTLIPEIKAYIRLITGMDLQEFYYDWNLHNKSGMLVGISNDQTRCSFPLTEDYKGKNELHQELTQITADVQKAPEELFSYQLNPRTILAIRNGIFVRIEKELIRQGMQESLRIAKRKLEKRVLHNNIYFQRILQTKVMDIFVDWDFDLDKGVILFILSENIKSIR</sequence>
<dbReference type="OrthoDB" id="2677857at2"/>
<dbReference type="Proteomes" id="UP000480185">
    <property type="component" value="Unassembled WGS sequence"/>
</dbReference>
<comment type="caution">
    <text evidence="2">The sequence shown here is derived from an EMBL/GenBank/DDBJ whole genome shotgun (WGS) entry which is preliminary data.</text>
</comment>